<comment type="caution">
    <text evidence="3">The sequence shown here is derived from an EMBL/GenBank/DDBJ whole genome shotgun (WGS) entry which is preliminary data.</text>
</comment>
<keyword evidence="4" id="KW-1185">Reference proteome</keyword>
<dbReference type="OrthoDB" id="9180746at2"/>
<name>A0A158KMX4_9BURK</name>
<dbReference type="Proteomes" id="UP000054770">
    <property type="component" value="Unassembled WGS sequence"/>
</dbReference>
<protein>
    <submittedName>
        <fullName evidence="3">ProP effector</fullName>
    </submittedName>
</protein>
<dbReference type="SUPFAM" id="SSF48657">
    <property type="entry name" value="FinO-like"/>
    <property type="match status" value="1"/>
</dbReference>
<dbReference type="SMART" id="SM00945">
    <property type="entry name" value="ProQ"/>
    <property type="match status" value="1"/>
</dbReference>
<evidence type="ECO:0000313" key="4">
    <source>
        <dbReference type="Proteomes" id="UP000054770"/>
    </source>
</evidence>
<dbReference type="Pfam" id="PF04352">
    <property type="entry name" value="ProQ"/>
    <property type="match status" value="1"/>
</dbReference>
<sequence>MAILRAAYPALFSHPVPLALGIAKELTGARRAGTLVVTAVPLRLALSAWCTSDAYIAALAAGGFRIGLDGQPTEPVSAEHVAAAAATLRKRQKKAEPVETSAA</sequence>
<evidence type="ECO:0000256" key="1">
    <source>
        <dbReference type="ARBA" id="ARBA00022884"/>
    </source>
</evidence>
<proteinExistence type="predicted"/>
<dbReference type="InterPro" id="IPR036442">
    <property type="entry name" value="ProQ/FinO_sf"/>
</dbReference>
<dbReference type="Gene3D" id="1.10.1710.10">
    <property type="entry name" value="ProQ/FinO domain"/>
    <property type="match status" value="1"/>
</dbReference>
<gene>
    <name evidence="3" type="primary">proQ</name>
    <name evidence="3" type="ORF">AWB68_06245</name>
</gene>
<dbReference type="RefSeq" id="WP_087648211.1">
    <property type="nucleotide sequence ID" value="NZ_FCON02000108.1"/>
</dbReference>
<organism evidence="3 4">
    <name type="scientific">Caballeronia choica</name>
    <dbReference type="NCBI Taxonomy" id="326476"/>
    <lineage>
        <taxon>Bacteria</taxon>
        <taxon>Pseudomonadati</taxon>
        <taxon>Pseudomonadota</taxon>
        <taxon>Betaproteobacteria</taxon>
        <taxon>Burkholderiales</taxon>
        <taxon>Burkholderiaceae</taxon>
        <taxon>Caballeronia</taxon>
    </lineage>
</organism>
<keyword evidence="1" id="KW-0694">RNA-binding</keyword>
<dbReference type="InterPro" id="IPR016103">
    <property type="entry name" value="ProQ/FinO"/>
</dbReference>
<accession>A0A158KMX4</accession>
<evidence type="ECO:0000259" key="2">
    <source>
        <dbReference type="SMART" id="SM00945"/>
    </source>
</evidence>
<reference evidence="3" key="1">
    <citation type="submission" date="2016-01" db="EMBL/GenBank/DDBJ databases">
        <authorList>
            <person name="Peeters C."/>
        </authorList>
    </citation>
    <scope>NUCLEOTIDE SEQUENCE [LARGE SCALE GENOMIC DNA]</scope>
    <source>
        <strain evidence="3">LMG 22940</strain>
    </source>
</reference>
<evidence type="ECO:0000313" key="3">
    <source>
        <dbReference type="EMBL" id="SAL81751.1"/>
    </source>
</evidence>
<dbReference type="EMBL" id="FCON02000108">
    <property type="protein sequence ID" value="SAL81751.1"/>
    <property type="molecule type" value="Genomic_DNA"/>
</dbReference>
<dbReference type="AlphaFoldDB" id="A0A158KMX4"/>
<dbReference type="GO" id="GO:0003723">
    <property type="term" value="F:RNA binding"/>
    <property type="evidence" value="ECO:0007669"/>
    <property type="project" value="UniProtKB-KW"/>
</dbReference>
<feature type="domain" description="ProQ/FinO" evidence="2">
    <location>
        <begin position="2"/>
        <end position="103"/>
    </location>
</feature>